<dbReference type="PANTHER" id="PTHR10543">
    <property type="entry name" value="BETA-CAROTENE DIOXYGENASE"/>
    <property type="match status" value="1"/>
</dbReference>
<evidence type="ECO:0000256" key="3">
    <source>
        <dbReference type="ARBA" id="ARBA00022723"/>
    </source>
</evidence>
<evidence type="ECO:0000256" key="2">
    <source>
        <dbReference type="ARBA" id="ARBA00006787"/>
    </source>
</evidence>
<evidence type="ECO:0000313" key="7">
    <source>
        <dbReference type="Proteomes" id="UP000648873"/>
    </source>
</evidence>
<dbReference type="InterPro" id="IPR004294">
    <property type="entry name" value="Carotenoid_Oase"/>
</dbReference>
<evidence type="ECO:0000256" key="1">
    <source>
        <dbReference type="ARBA" id="ARBA00001954"/>
    </source>
</evidence>
<comment type="caution">
    <text evidence="6">The sequence shown here is derived from an EMBL/GenBank/DDBJ whole genome shotgun (WGS) entry which is preliminary data.</text>
</comment>
<dbReference type="RefSeq" id="WP_002739327.1">
    <property type="nucleotide sequence ID" value="NZ_JACJSV010000022.1"/>
</dbReference>
<dbReference type="PANTHER" id="PTHR10543:SF89">
    <property type="entry name" value="CAROTENOID 9,10(9',10')-CLEAVAGE DIOXYGENASE 1"/>
    <property type="match status" value="1"/>
</dbReference>
<sequence length="695" mass="79077">MTENPNNYSSNLPSGCPLIPESILTANRCEHTELNLEIEGQLPEDLQGHFFMVAPVGTVDSGGLPFPDGDSFLNGDGMIYRLDFDRPGEARIKTRLVKPADYYADKATQLGSPYEKYRFRNHGIVRFSYSLGFRNELNTAFLPMPSADESLDRLLVTYDVSRPYELDTETLEVVTPVGSNQEWQAEINKPKYPFKPILSTAHPAFDAYTGEMFSVNYGRAIINFMETLPAILALEELPEEIYQLVSTVIGFFDAGIIRDILRFSLQLGQDVIQKNIEILLRLIGENISDFVYLIRWDGTGYLERWKLLLPSGSPVRIKQTIHQIGVTKDYVILMDTSFITGIEQVLNNPLPNNKKVEETLRELLESPNLPNSSIYIVSRSDLKAGQNPAYSDKEVTVIAKKLVIPLPAAHFLVDYENPDGEITLHVAHIASWDVAEWIRKYDLSAYPPYHPIAKRVYSMEPNEMDISRLGRYVIDGNRGEVIQSNVIYSSPYTWGTGLYAYRDRLSSGRQPKRLDNIYWISFGLWQETMTKFLYDLYKDTPYRAVALEDLLNLAKQGVPSSLFRLHTPDDFLKIADSYQFPRGYIGSSPQFVPRYGSEENSTEGYIICSVFTPSSSEFWIFDGGDLAQGPLTKLRHQDLNFGYSLHTAWLPKIGRRQVSYNISVKSDFQQLVNDSSPDIQKLFEDEIYPFFPSDN</sequence>
<evidence type="ECO:0000313" key="6">
    <source>
        <dbReference type="EMBL" id="MBD2600457.1"/>
    </source>
</evidence>
<proteinExistence type="inferred from homology"/>
<name>A0ABR8GB83_MICVR</name>
<keyword evidence="4" id="KW-0560">Oxidoreductase</keyword>
<keyword evidence="7" id="KW-1185">Reference proteome</keyword>
<dbReference type="Pfam" id="PF03055">
    <property type="entry name" value="RPE65"/>
    <property type="match status" value="2"/>
</dbReference>
<comment type="similarity">
    <text evidence="2">Belongs to the carotenoid oxygenase family.</text>
</comment>
<gene>
    <name evidence="6" type="ORF">H6G40_09400</name>
</gene>
<organism evidence="6 7">
    <name type="scientific">Microcystis viridis FACHB-1342</name>
    <dbReference type="NCBI Taxonomy" id="2692900"/>
    <lineage>
        <taxon>Bacteria</taxon>
        <taxon>Bacillati</taxon>
        <taxon>Cyanobacteriota</taxon>
        <taxon>Cyanophyceae</taxon>
        <taxon>Oscillatoriophycideae</taxon>
        <taxon>Chroococcales</taxon>
        <taxon>Microcystaceae</taxon>
        <taxon>Microcystis</taxon>
    </lineage>
</organism>
<accession>A0ABR8GB83</accession>
<comment type="cofactor">
    <cofactor evidence="1">
        <name>Fe(2+)</name>
        <dbReference type="ChEBI" id="CHEBI:29033"/>
    </cofactor>
</comment>
<dbReference type="Proteomes" id="UP000648873">
    <property type="component" value="Unassembled WGS sequence"/>
</dbReference>
<keyword evidence="5" id="KW-0408">Iron</keyword>
<evidence type="ECO:0000256" key="5">
    <source>
        <dbReference type="ARBA" id="ARBA00023004"/>
    </source>
</evidence>
<protein>
    <submittedName>
        <fullName evidence="6">Carotenoid oxygenase family protein</fullName>
    </submittedName>
</protein>
<keyword evidence="3" id="KW-0479">Metal-binding</keyword>
<evidence type="ECO:0000256" key="4">
    <source>
        <dbReference type="ARBA" id="ARBA00023002"/>
    </source>
</evidence>
<reference evidence="6 7" key="1">
    <citation type="journal article" date="2020" name="ISME J.">
        <title>Comparative genomics reveals insights into cyanobacterial evolution and habitat adaptation.</title>
        <authorList>
            <person name="Chen M.Y."/>
            <person name="Teng W.K."/>
            <person name="Zhao L."/>
            <person name="Hu C.X."/>
            <person name="Zhou Y.K."/>
            <person name="Han B.P."/>
            <person name="Song L.R."/>
            <person name="Shu W.S."/>
        </authorList>
    </citation>
    <scope>NUCLEOTIDE SEQUENCE [LARGE SCALE GENOMIC DNA]</scope>
    <source>
        <strain evidence="6 7">FACHB-1342</strain>
    </source>
</reference>
<dbReference type="EMBL" id="JACJSV010000022">
    <property type="protein sequence ID" value="MBD2600457.1"/>
    <property type="molecule type" value="Genomic_DNA"/>
</dbReference>